<evidence type="ECO:0000259" key="7">
    <source>
        <dbReference type="PROSITE" id="PS51805"/>
    </source>
</evidence>
<comment type="caution">
    <text evidence="8">The sequence shown here is derived from an EMBL/GenBank/DDBJ whole genome shotgun (WGS) entry which is preliminary data.</text>
</comment>
<gene>
    <name evidence="8" type="ORF">Agub_g15146</name>
</gene>
<feature type="compositionally biased region" description="Acidic residues" evidence="5">
    <location>
        <begin position="285"/>
        <end position="295"/>
    </location>
</feature>
<organism evidence="8 9">
    <name type="scientific">Astrephomene gubernaculifera</name>
    <dbReference type="NCBI Taxonomy" id="47775"/>
    <lineage>
        <taxon>Eukaryota</taxon>
        <taxon>Viridiplantae</taxon>
        <taxon>Chlorophyta</taxon>
        <taxon>core chlorophytes</taxon>
        <taxon>Chlorophyceae</taxon>
        <taxon>CS clade</taxon>
        <taxon>Chlamydomonadales</taxon>
        <taxon>Astrephomenaceae</taxon>
        <taxon>Astrephomene</taxon>
    </lineage>
</organism>
<keyword evidence="1" id="KW-0597">Phosphoprotein</keyword>
<dbReference type="Gene3D" id="3.30.40.10">
    <property type="entry name" value="Zinc/RING finger domain, C3HC4 (zinc finger)"/>
    <property type="match status" value="1"/>
</dbReference>
<feature type="compositionally biased region" description="Basic and acidic residues" evidence="5">
    <location>
        <begin position="519"/>
        <end position="532"/>
    </location>
</feature>
<feature type="compositionally biased region" description="Gly residues" evidence="5">
    <location>
        <begin position="426"/>
        <end position="438"/>
    </location>
</feature>
<feature type="region of interest" description="Disordered" evidence="5">
    <location>
        <begin position="685"/>
        <end position="760"/>
    </location>
</feature>
<feature type="compositionally biased region" description="Acidic residues" evidence="5">
    <location>
        <begin position="314"/>
        <end position="336"/>
    </location>
</feature>
<dbReference type="GO" id="GO:0003677">
    <property type="term" value="F:DNA binding"/>
    <property type="evidence" value="ECO:0007669"/>
    <property type="project" value="InterPro"/>
</dbReference>
<evidence type="ECO:0000256" key="1">
    <source>
        <dbReference type="ARBA" id="ARBA00022553"/>
    </source>
</evidence>
<dbReference type="GO" id="GO:0005634">
    <property type="term" value="C:nucleus"/>
    <property type="evidence" value="ECO:0007669"/>
    <property type="project" value="TreeGrafter"/>
</dbReference>
<feature type="region of interest" description="Disordered" evidence="5">
    <location>
        <begin position="232"/>
        <end position="381"/>
    </location>
</feature>
<keyword evidence="9" id="KW-1185">Reference proteome</keyword>
<feature type="domain" description="SAND" evidence="6">
    <location>
        <begin position="90"/>
        <end position="195"/>
    </location>
</feature>
<dbReference type="InterPro" id="IPR034732">
    <property type="entry name" value="EPHD"/>
</dbReference>
<feature type="compositionally biased region" description="Low complexity" evidence="5">
    <location>
        <begin position="732"/>
        <end position="744"/>
    </location>
</feature>
<dbReference type="InterPro" id="IPR000770">
    <property type="entry name" value="SAND_dom"/>
</dbReference>
<dbReference type="GO" id="GO:0006357">
    <property type="term" value="P:regulation of transcription by RNA polymerase II"/>
    <property type="evidence" value="ECO:0007669"/>
    <property type="project" value="TreeGrafter"/>
</dbReference>
<keyword evidence="4" id="KW-0862">Zinc</keyword>
<dbReference type="SMART" id="SM00249">
    <property type="entry name" value="PHD"/>
    <property type="match status" value="1"/>
</dbReference>
<dbReference type="Pfam" id="PF13771">
    <property type="entry name" value="zf-HC5HC2H"/>
    <property type="match status" value="1"/>
</dbReference>
<dbReference type="PANTHER" id="PTHR14955">
    <property type="entry name" value="RETINOIC ACID INDUCED 1/TRANSCRIPTION FACTOR 20"/>
    <property type="match status" value="1"/>
</dbReference>
<evidence type="ECO:0000256" key="2">
    <source>
        <dbReference type="ARBA" id="ARBA00022723"/>
    </source>
</evidence>
<dbReference type="Gene3D" id="3.10.390.10">
    <property type="entry name" value="SAND domain-like"/>
    <property type="match status" value="1"/>
</dbReference>
<feature type="region of interest" description="Disordered" evidence="5">
    <location>
        <begin position="562"/>
        <end position="581"/>
    </location>
</feature>
<feature type="region of interest" description="Disordered" evidence="5">
    <location>
        <begin position="1583"/>
        <end position="1642"/>
    </location>
</feature>
<evidence type="ECO:0000256" key="5">
    <source>
        <dbReference type="SAM" id="MobiDB-lite"/>
    </source>
</evidence>
<dbReference type="InterPro" id="IPR010919">
    <property type="entry name" value="SAND-like_dom_sf"/>
</dbReference>
<evidence type="ECO:0000313" key="8">
    <source>
        <dbReference type="EMBL" id="GFR52558.1"/>
    </source>
</evidence>
<evidence type="ECO:0000256" key="4">
    <source>
        <dbReference type="ARBA" id="ARBA00022833"/>
    </source>
</evidence>
<feature type="compositionally biased region" description="Pro residues" evidence="5">
    <location>
        <begin position="635"/>
        <end position="651"/>
    </location>
</feature>
<feature type="compositionally biased region" description="Low complexity" evidence="5">
    <location>
        <begin position="899"/>
        <end position="922"/>
    </location>
</feature>
<evidence type="ECO:0000256" key="3">
    <source>
        <dbReference type="ARBA" id="ARBA00022771"/>
    </source>
</evidence>
<sequence>MDVHPARHMVTAGRQRAARPGQPAGGDYDLLACLADAAAAAPLGAPAAAQGSISQKPALDRSASGQIGPSIEAQTLTRRNASSGRLSPPPSAMDADVSGIVGHQVEREVQVTCNGTHGTFLLPSQTVQCHCARCSAASGGEDQQPQQPPTTITPTEFERHSGLLTAKKWRNSIRLLQGDGTITIGKWLEQHNILPRPKCSGGGPLLGSPGAASLYGSGAAAPEAAGSFHHNHLNGLPSAGNDISHGHGYYSMGHHHHHQQQQSSGLPGQRNTLPPSRYPASEYVMGEEEEYEAEEAAAAHQAACMGPGEHDLDGDVAAADDDGMGGEEGEFEDGDGGAEGRGEPSGRMSRRAVAQRGVRVAGGRPDNRRGMGRLPAALDRAAGGGVGRSLLARARSRQGPLNSGGVGSTVRRSAGGMEARRRGQEDGAGGGGGSGRRGGVQEHSSSEGSPPSDDSKRRDGSGGSGEGDGSGTGDGGDSRRAVMVHGGGGAERRNDGSADLQGFRRSSRQAASAAAVRQGGREGSAEPMDRSMRHAAAAKRLPPEYSTGEDIGPVVKRARTRGGGADAAVNGGGARGGGGGGGLSAEELAAIYDTTPQIRGWRFLGPSAGPASDQVLISVSINGRTFTGLLAPQQSVPPQPPPPNMGRPPLPAALAYGNNNDSNGSMAASGRKMVRAPLPATAAAATAASGRGLPPLGPSRRGVHAAGPAATGTPSGPMGGTSNDQEVGGSGSALPLAADSGDAPAAPPAPLEDEPPFDDGLPPDCPRCALCRRCEVPLLALPPLPPPPPPPPSSSLSAQTAVVAPVAVLAKPTTTAPTAAAADAVLQEPVSMTATGTTAALGPDALMDTEAAAAAVDLSKPTVAAAAAAAVEGPTSTATTATTTTMTTAPTHPMTAAVKQEPGAAAEGEAGATPLGPLEAASQPPPPPSSPSPPPLAAAAAVEVAEQPMQHPSDLQEGAHAEAVAVICSASAAAEVVAQVAGEEGRSAGGCGMEVDVEQEDEDGRGAVLPREVLVAGTGEEAKHEEGVAASAAAVVVLDAPKTSQDLEQGGSLPAAPAASTAPAAAAAAAVSEVHLVKLEVLRSEEEGEASEPGAGAEGPGAGIADAAAAAAVPIAPLVVTTAAAAAAAEASRTARQMGCGLGPLVEVRGGAGGGGAGSSEGGAPTLVHSQCALWSPDVFVIGGSMYGVTAVVKRGRVCRCAHCGRSGATLTCCSAKCSRVYHLPCALEAGAMLVAEPYSMACPEHRNAAALHPAASQPHCRPPVSRLRTAPSLDALTQSTAGTTVSGGGGGGGSSYQQMPQVALPMSLQMAAGRRVVQPPPRSAPGVELHPPTAAVARPAAGDASGLPALMMLRSPPDALAAAAVTAPSMPPPRAGRGGAVHVARGEVDEAGVADGGVAEVAAAAAWGEGFEQHQAAVAAAGGGVVMRTAAALAGLYGNSGGASAAAAAGTSSGQVEMSVGSEGTGVLTGSQLGGAVKRRREATAEEAATVAAAAADEQQQQQQQEALAAVNGMPAGYLAASEMDVEVEAANGGLSHASALALWQQQLQQQQSAMGPDAMHAMMFASGQALGGGEGSVGSPFAAGVGGGQGGRGGGGRSRPANNGYLANGQPNRGGGGGAGGSGGDEEVPSLHGGMSPEGAMTHVLPRAARNIEGLLPSRPLLHNPYVPSSGDPSADLALSKIATSGCRQVEAELLGGTTGRAGHTGRCAVCVIQRKGKCGTESAPKKCLRRQLVALQRATTAAGGAGSGGEDAEEPHHHLNIQQQHHQQQQLLQQHQQQLYEHGIVDPSQQQQQQQQQLQQSYFDERAIAAAAEMRARERARRETWSLPLGQGSGATGRRPPQSYVPQGL</sequence>
<dbReference type="PROSITE" id="PS51805">
    <property type="entry name" value="EPHD"/>
    <property type="match status" value="1"/>
</dbReference>
<keyword evidence="3" id="KW-0863">Zinc-finger</keyword>
<feature type="compositionally biased region" description="Gly residues" evidence="5">
    <location>
        <begin position="1586"/>
        <end position="1599"/>
    </location>
</feature>
<feature type="compositionally biased region" description="Polar residues" evidence="5">
    <location>
        <begin position="657"/>
        <end position="666"/>
    </location>
</feature>
<feature type="compositionally biased region" description="Polar residues" evidence="5">
    <location>
        <begin position="71"/>
        <end position="85"/>
    </location>
</feature>
<evidence type="ECO:0000313" key="9">
    <source>
        <dbReference type="Proteomes" id="UP001054857"/>
    </source>
</evidence>
<protein>
    <recommendedName>
        <fullName evidence="10">PHD-type domain-containing protein</fullName>
    </recommendedName>
</protein>
<evidence type="ECO:0000259" key="6">
    <source>
        <dbReference type="PROSITE" id="PS50864"/>
    </source>
</evidence>
<feature type="region of interest" description="Disordered" evidence="5">
    <location>
        <begin position="899"/>
        <end position="941"/>
    </location>
</feature>
<dbReference type="PANTHER" id="PTHR14955:SF4">
    <property type="entry name" value="PHD-TYPE DOMAIN-CONTAINING PROTEIN"/>
    <property type="match status" value="1"/>
</dbReference>
<accession>A0AAD3E342</accession>
<feature type="region of interest" description="Disordered" evidence="5">
    <location>
        <begin position="393"/>
        <end position="553"/>
    </location>
</feature>
<feature type="compositionally biased region" description="Low complexity" evidence="5">
    <location>
        <begin position="501"/>
        <end position="518"/>
    </location>
</feature>
<keyword evidence="2" id="KW-0479">Metal-binding</keyword>
<feature type="region of interest" description="Disordered" evidence="5">
    <location>
        <begin position="870"/>
        <end position="889"/>
    </location>
</feature>
<feature type="compositionally biased region" description="Low complexity" evidence="5">
    <location>
        <begin position="705"/>
        <end position="722"/>
    </location>
</feature>
<feature type="region of interest" description="Disordered" evidence="5">
    <location>
        <begin position="1"/>
        <end position="23"/>
    </location>
</feature>
<reference evidence="8 9" key="1">
    <citation type="journal article" date="2021" name="Sci. Rep.">
        <title>Genome sequencing of the multicellular alga Astrephomene provides insights into convergent evolution of germ-soma differentiation.</title>
        <authorList>
            <person name="Yamashita S."/>
            <person name="Yamamoto K."/>
            <person name="Matsuzaki R."/>
            <person name="Suzuki S."/>
            <person name="Yamaguchi H."/>
            <person name="Hirooka S."/>
            <person name="Minakuchi Y."/>
            <person name="Miyagishima S."/>
            <person name="Kawachi M."/>
            <person name="Toyoda A."/>
            <person name="Nozaki H."/>
        </authorList>
    </citation>
    <scope>NUCLEOTIDE SEQUENCE [LARGE SCALE GENOMIC DNA]</scope>
    <source>
        <strain evidence="8 9">NIES-4017</strain>
    </source>
</reference>
<dbReference type="PROSITE" id="PS50864">
    <property type="entry name" value="SAND"/>
    <property type="match status" value="1"/>
</dbReference>
<dbReference type="InterPro" id="IPR001965">
    <property type="entry name" value="Znf_PHD"/>
</dbReference>
<feature type="region of interest" description="Disordered" evidence="5">
    <location>
        <begin position="1816"/>
        <end position="1852"/>
    </location>
</feature>
<feature type="compositionally biased region" description="Low complexity" evidence="5">
    <location>
        <begin position="351"/>
        <end position="364"/>
    </location>
</feature>
<dbReference type="GO" id="GO:0008270">
    <property type="term" value="F:zinc ion binding"/>
    <property type="evidence" value="ECO:0007669"/>
    <property type="project" value="UniProtKB-KW"/>
</dbReference>
<feature type="region of interest" description="Disordered" evidence="5">
    <location>
        <begin position="633"/>
        <end position="670"/>
    </location>
</feature>
<dbReference type="Proteomes" id="UP001054857">
    <property type="component" value="Unassembled WGS sequence"/>
</dbReference>
<dbReference type="EMBL" id="BMAR01000067">
    <property type="protein sequence ID" value="GFR52558.1"/>
    <property type="molecule type" value="Genomic_DNA"/>
</dbReference>
<proteinExistence type="predicted"/>
<feature type="compositionally biased region" description="Gly residues" evidence="5">
    <location>
        <begin position="461"/>
        <end position="475"/>
    </location>
</feature>
<feature type="compositionally biased region" description="Pro residues" evidence="5">
    <location>
        <begin position="923"/>
        <end position="936"/>
    </location>
</feature>
<feature type="region of interest" description="Disordered" evidence="5">
    <location>
        <begin position="71"/>
        <end position="96"/>
    </location>
</feature>
<dbReference type="InterPro" id="IPR052440">
    <property type="entry name" value="Trans_Reg/Chrom_Remod"/>
</dbReference>
<evidence type="ECO:0008006" key="10">
    <source>
        <dbReference type="Google" id="ProtNLM"/>
    </source>
</evidence>
<dbReference type="InterPro" id="IPR013083">
    <property type="entry name" value="Znf_RING/FYVE/PHD"/>
</dbReference>
<name>A0AAD3E342_9CHLO</name>
<feature type="compositionally biased region" description="Gly residues" evidence="5">
    <location>
        <begin position="1614"/>
        <end position="1625"/>
    </location>
</feature>
<feature type="domain" description="PHD-type" evidence="7">
    <location>
        <begin position="1137"/>
        <end position="1247"/>
    </location>
</feature>
<feature type="compositionally biased region" description="Basic and acidic residues" evidence="5">
    <location>
        <begin position="1817"/>
        <end position="1827"/>
    </location>
</feature>